<dbReference type="InterPro" id="IPR002528">
    <property type="entry name" value="MATE_fam"/>
</dbReference>
<gene>
    <name evidence="8" type="ORF">PNE09_01885</name>
</gene>
<feature type="transmembrane region" description="Helical" evidence="7">
    <location>
        <begin position="411"/>
        <end position="432"/>
    </location>
</feature>
<dbReference type="InterPro" id="IPR048279">
    <property type="entry name" value="MdtK-like"/>
</dbReference>
<proteinExistence type="predicted"/>
<dbReference type="InterPro" id="IPR052031">
    <property type="entry name" value="Membrane_Transporter-Flippase"/>
</dbReference>
<evidence type="ECO:0000256" key="1">
    <source>
        <dbReference type="ARBA" id="ARBA00004651"/>
    </source>
</evidence>
<dbReference type="GO" id="GO:0015297">
    <property type="term" value="F:antiporter activity"/>
    <property type="evidence" value="ECO:0007669"/>
    <property type="project" value="InterPro"/>
</dbReference>
<dbReference type="Pfam" id="PF01554">
    <property type="entry name" value="MatE"/>
    <property type="match status" value="2"/>
</dbReference>
<evidence type="ECO:0000313" key="9">
    <source>
        <dbReference type="Proteomes" id="UP001210809"/>
    </source>
</evidence>
<dbReference type="GO" id="GO:0042910">
    <property type="term" value="F:xenobiotic transmembrane transporter activity"/>
    <property type="evidence" value="ECO:0007669"/>
    <property type="project" value="InterPro"/>
</dbReference>
<evidence type="ECO:0000256" key="3">
    <source>
        <dbReference type="ARBA" id="ARBA00022475"/>
    </source>
</evidence>
<dbReference type="NCBIfam" id="TIGR00797">
    <property type="entry name" value="matE"/>
    <property type="match status" value="1"/>
</dbReference>
<evidence type="ECO:0000256" key="5">
    <source>
        <dbReference type="ARBA" id="ARBA00022989"/>
    </source>
</evidence>
<feature type="transmembrane region" description="Helical" evidence="7">
    <location>
        <begin position="217"/>
        <end position="239"/>
    </location>
</feature>
<feature type="transmembrane region" description="Helical" evidence="7">
    <location>
        <begin position="189"/>
        <end position="211"/>
    </location>
</feature>
<dbReference type="PANTHER" id="PTHR43549:SF3">
    <property type="entry name" value="MULTIDRUG RESISTANCE PROTEIN YPNP-RELATED"/>
    <property type="match status" value="1"/>
</dbReference>
<evidence type="ECO:0000313" key="8">
    <source>
        <dbReference type="EMBL" id="MDB8002810.1"/>
    </source>
</evidence>
<keyword evidence="2" id="KW-0813">Transport</keyword>
<dbReference type="EMBL" id="JAQLXW010000002">
    <property type="protein sequence ID" value="MDB8002810.1"/>
    <property type="molecule type" value="Genomic_DNA"/>
</dbReference>
<feature type="transmembrane region" description="Helical" evidence="7">
    <location>
        <begin position="305"/>
        <end position="326"/>
    </location>
</feature>
<keyword evidence="5 7" id="KW-1133">Transmembrane helix</keyword>
<keyword evidence="3" id="KW-1003">Cell membrane</keyword>
<evidence type="ECO:0000256" key="2">
    <source>
        <dbReference type="ARBA" id="ARBA00022448"/>
    </source>
</evidence>
<dbReference type="PANTHER" id="PTHR43549">
    <property type="entry name" value="MULTIDRUG RESISTANCE PROTEIN YPNP-RELATED"/>
    <property type="match status" value="1"/>
</dbReference>
<accession>A0AAW6CZL8</accession>
<evidence type="ECO:0000256" key="7">
    <source>
        <dbReference type="SAM" id="Phobius"/>
    </source>
</evidence>
<name>A0AAW6CZL8_9FIRM</name>
<feature type="transmembrane region" description="Helical" evidence="7">
    <location>
        <begin position="157"/>
        <end position="182"/>
    </location>
</feature>
<feature type="transmembrane region" description="Helical" evidence="7">
    <location>
        <begin position="438"/>
        <end position="458"/>
    </location>
</feature>
<dbReference type="CDD" id="cd13138">
    <property type="entry name" value="MATE_yoeA_like"/>
    <property type="match status" value="1"/>
</dbReference>
<protein>
    <submittedName>
        <fullName evidence="8">MATE family efflux transporter</fullName>
    </submittedName>
</protein>
<organism evidence="8 9">
    <name type="scientific">[Eubacterium] siraeum</name>
    <dbReference type="NCBI Taxonomy" id="39492"/>
    <lineage>
        <taxon>Bacteria</taxon>
        <taxon>Bacillati</taxon>
        <taxon>Bacillota</taxon>
        <taxon>Clostridia</taxon>
        <taxon>Eubacteriales</taxon>
        <taxon>Oscillospiraceae</taxon>
        <taxon>Oscillospiraceae incertae sedis</taxon>
    </lineage>
</organism>
<keyword evidence="6 7" id="KW-0472">Membrane</keyword>
<sequence length="467" mass="50727">MSIIFMDEERKFNLSVDIKEKKKSGTVLMTEGSIWKKLLIFSVPLILGNLLQQLYSTVDSIIVGNCVGKEALAAVGSTGSIVSLLIAFSQGASVGAGVIISQYMGAKRKDDVKRAVHTAMAIAVIIGLVLTVMGVFMSRLFLVWMQTPDNILDGASLYLQIYCGGLLFNVLYNMCAGIFNAAGNSKRPLLYLGAASVVNIALDLILIQGFGMGVEGAAIATDASQLVSCVMAIIYMVRVNADYKLFIRQIKVHRDMAIRIIKVGLPTGIQNMVISFSNVLVQASVNSFGSDAVAGFGAYLKVDGFNILPVLSISMAVTTFVGQNYGANKPERVKKGMWTALGMGVVYTVITGILLLVFADPIIRLFTNDDAVAACGETAMKYFCPFYFLLAIMNVLAGAVRGTGKSIPPMLILLFAMCIFRIFWIWLVVPLFPTIDGVYLLYPVSWVIGVVLMALYTWKGKWMPKIE</sequence>
<feature type="transmembrane region" description="Helical" evidence="7">
    <location>
        <begin position="260"/>
        <end position="285"/>
    </location>
</feature>
<reference evidence="8" key="1">
    <citation type="submission" date="2023-01" db="EMBL/GenBank/DDBJ databases">
        <title>Human gut microbiome strain richness.</title>
        <authorList>
            <person name="Chen-Liaw A."/>
        </authorList>
    </citation>
    <scope>NUCLEOTIDE SEQUENCE</scope>
    <source>
        <strain evidence="8">1001283st1_G1_1001283B150217_161031</strain>
    </source>
</reference>
<evidence type="ECO:0000256" key="4">
    <source>
        <dbReference type="ARBA" id="ARBA00022692"/>
    </source>
</evidence>
<feature type="transmembrane region" description="Helical" evidence="7">
    <location>
        <begin position="38"/>
        <end position="55"/>
    </location>
</feature>
<dbReference type="Proteomes" id="UP001210809">
    <property type="component" value="Unassembled WGS sequence"/>
</dbReference>
<comment type="caution">
    <text evidence="8">The sequence shown here is derived from an EMBL/GenBank/DDBJ whole genome shotgun (WGS) entry which is preliminary data.</text>
</comment>
<comment type="subcellular location">
    <subcellularLocation>
        <location evidence="1">Cell membrane</location>
        <topology evidence="1">Multi-pass membrane protein</topology>
    </subcellularLocation>
</comment>
<keyword evidence="4 7" id="KW-0812">Transmembrane</keyword>
<dbReference type="AlphaFoldDB" id="A0AAW6CZL8"/>
<feature type="transmembrane region" description="Helical" evidence="7">
    <location>
        <begin position="379"/>
        <end position="399"/>
    </location>
</feature>
<feature type="transmembrane region" description="Helical" evidence="7">
    <location>
        <begin position="115"/>
        <end position="137"/>
    </location>
</feature>
<dbReference type="PIRSF" id="PIRSF006603">
    <property type="entry name" value="DinF"/>
    <property type="match status" value="1"/>
</dbReference>
<feature type="transmembrane region" description="Helical" evidence="7">
    <location>
        <begin position="338"/>
        <end position="359"/>
    </location>
</feature>
<evidence type="ECO:0000256" key="6">
    <source>
        <dbReference type="ARBA" id="ARBA00023136"/>
    </source>
</evidence>
<dbReference type="GO" id="GO:0005886">
    <property type="term" value="C:plasma membrane"/>
    <property type="evidence" value="ECO:0007669"/>
    <property type="project" value="UniProtKB-SubCell"/>
</dbReference>
<feature type="transmembrane region" description="Helical" evidence="7">
    <location>
        <begin position="81"/>
        <end position="103"/>
    </location>
</feature>